<name>A0A0D7B0F7_9AGAR</name>
<dbReference type="PANTHER" id="PTHR22893:SF91">
    <property type="entry name" value="NADPH DEHYDROGENASE 2-RELATED"/>
    <property type="match status" value="1"/>
</dbReference>
<dbReference type="Gene3D" id="3.20.20.70">
    <property type="entry name" value="Aldolase class I"/>
    <property type="match status" value="1"/>
</dbReference>
<evidence type="ECO:0000259" key="1">
    <source>
        <dbReference type="Pfam" id="PF00724"/>
    </source>
</evidence>
<proteinExistence type="predicted"/>
<organism evidence="2 3">
    <name type="scientific">Cylindrobasidium torrendii FP15055 ss-10</name>
    <dbReference type="NCBI Taxonomy" id="1314674"/>
    <lineage>
        <taxon>Eukaryota</taxon>
        <taxon>Fungi</taxon>
        <taxon>Dikarya</taxon>
        <taxon>Basidiomycota</taxon>
        <taxon>Agaricomycotina</taxon>
        <taxon>Agaricomycetes</taxon>
        <taxon>Agaricomycetidae</taxon>
        <taxon>Agaricales</taxon>
        <taxon>Marasmiineae</taxon>
        <taxon>Physalacriaceae</taxon>
        <taxon>Cylindrobasidium</taxon>
    </lineage>
</organism>
<accession>A0A0D7B0F7</accession>
<dbReference type="PANTHER" id="PTHR22893">
    <property type="entry name" value="NADH OXIDOREDUCTASE-RELATED"/>
    <property type="match status" value="1"/>
</dbReference>
<reference evidence="2 3" key="1">
    <citation type="journal article" date="2015" name="Fungal Genet. Biol.">
        <title>Evolution of novel wood decay mechanisms in Agaricales revealed by the genome sequences of Fistulina hepatica and Cylindrobasidium torrendii.</title>
        <authorList>
            <person name="Floudas D."/>
            <person name="Held B.W."/>
            <person name="Riley R."/>
            <person name="Nagy L.G."/>
            <person name="Koehler G."/>
            <person name="Ransdell A.S."/>
            <person name="Younus H."/>
            <person name="Chow J."/>
            <person name="Chiniquy J."/>
            <person name="Lipzen A."/>
            <person name="Tritt A."/>
            <person name="Sun H."/>
            <person name="Haridas S."/>
            <person name="LaButti K."/>
            <person name="Ohm R.A."/>
            <person name="Kues U."/>
            <person name="Blanchette R.A."/>
            <person name="Grigoriev I.V."/>
            <person name="Minto R.E."/>
            <person name="Hibbett D.S."/>
        </authorList>
    </citation>
    <scope>NUCLEOTIDE SEQUENCE [LARGE SCALE GENOMIC DNA]</scope>
    <source>
        <strain evidence="2 3">FP15055 ss-10</strain>
    </source>
</reference>
<dbReference type="GO" id="GO:0016491">
    <property type="term" value="F:oxidoreductase activity"/>
    <property type="evidence" value="ECO:0007669"/>
    <property type="project" value="InterPro"/>
</dbReference>
<dbReference type="GO" id="GO:0010181">
    <property type="term" value="F:FMN binding"/>
    <property type="evidence" value="ECO:0007669"/>
    <property type="project" value="InterPro"/>
</dbReference>
<dbReference type="SUPFAM" id="SSF51395">
    <property type="entry name" value="FMN-linked oxidoreductases"/>
    <property type="match status" value="1"/>
</dbReference>
<dbReference type="InterPro" id="IPR013785">
    <property type="entry name" value="Aldolase_TIM"/>
</dbReference>
<protein>
    <submittedName>
        <fullName evidence="2">FMN-linked oxidoreductase</fullName>
    </submittedName>
</protein>
<evidence type="ECO:0000313" key="2">
    <source>
        <dbReference type="EMBL" id="KIY63629.1"/>
    </source>
</evidence>
<dbReference type="STRING" id="1314674.A0A0D7B0F7"/>
<dbReference type="EMBL" id="KN880683">
    <property type="protein sequence ID" value="KIY63629.1"/>
    <property type="molecule type" value="Genomic_DNA"/>
</dbReference>
<dbReference type="AlphaFoldDB" id="A0A0D7B0F7"/>
<feature type="domain" description="NADH:flavin oxidoreductase/NADH oxidase N-terminal" evidence="1">
    <location>
        <begin position="7"/>
        <end position="345"/>
    </location>
</feature>
<sequence>MSSSESKLFQPVRVGPLQLQHRIVLCPMTRLKSTQWTHIPHKDMVKEYYSQRASTPGTLLISEATAVLPEAGGQDHIPGIWSDEQIAAWKEVTDAVHSKDCFIISQLWSLGRAADPKELRAENPAFEYVGPSAIRQSDQEETPRELTKEEIEALVKGYANAASNAMQKAGFDGVEILGGGGYLIDQFIQEVSNQRTDEYGGSIENRVRFALEVIDAVVQVVGAERTGFRFSPWIYGLRDMGMKDPKATYTYLVSQIKERYPNFGWLHVVEPRVNALEVRETIPEGFSNDFLREIWAPLPFIAAGGFDIDSAKAHADTKGDIVAFGRKFLANPDLPLRLKKGIPLNDYDRSTFYVGGTDTRGYTDYPFAQN</sequence>
<dbReference type="CDD" id="cd02933">
    <property type="entry name" value="OYE_like_FMN"/>
    <property type="match status" value="1"/>
</dbReference>
<evidence type="ECO:0000313" key="3">
    <source>
        <dbReference type="Proteomes" id="UP000054007"/>
    </source>
</evidence>
<dbReference type="FunFam" id="3.20.20.70:FF:000138">
    <property type="entry name" value="NADPH dehydrogenase 1"/>
    <property type="match status" value="1"/>
</dbReference>
<dbReference type="Proteomes" id="UP000054007">
    <property type="component" value="Unassembled WGS sequence"/>
</dbReference>
<dbReference type="InterPro" id="IPR001155">
    <property type="entry name" value="OxRdtase_FMN_N"/>
</dbReference>
<dbReference type="Pfam" id="PF00724">
    <property type="entry name" value="Oxidored_FMN"/>
    <property type="match status" value="1"/>
</dbReference>
<gene>
    <name evidence="2" type="ORF">CYLTODRAFT_493758</name>
</gene>
<keyword evidence="3" id="KW-1185">Reference proteome</keyword>
<dbReference type="OrthoDB" id="276546at2759"/>
<dbReference type="InterPro" id="IPR045247">
    <property type="entry name" value="Oye-like"/>
</dbReference>